<feature type="region of interest" description="Disordered" evidence="1">
    <location>
        <begin position="1"/>
        <end position="87"/>
    </location>
</feature>
<feature type="compositionally biased region" description="Basic and acidic residues" evidence="1">
    <location>
        <begin position="9"/>
        <end position="26"/>
    </location>
</feature>
<accession>A0ABP9U0C1</accession>
<dbReference type="EMBL" id="BAABNP010000003">
    <property type="protein sequence ID" value="GAA5339739.1"/>
    <property type="molecule type" value="Genomic_DNA"/>
</dbReference>
<dbReference type="Proteomes" id="UP001498935">
    <property type="component" value="Unassembled WGS sequence"/>
</dbReference>
<name>A0ABP9U0C1_9MICO</name>
<sequence>MSPPPLPFDPRRFDVDFEPDSGREPDIDPVAGLDFESDAGRESRVESESVFDRESAVDSRSVFGSGSSSLPKSRGVTGAMSPRRSAS</sequence>
<feature type="compositionally biased region" description="Basic and acidic residues" evidence="1">
    <location>
        <begin position="38"/>
        <end position="57"/>
    </location>
</feature>
<reference evidence="2 3" key="1">
    <citation type="submission" date="2024-02" db="EMBL/GenBank/DDBJ databases">
        <title>Characterization of antibiotic resistant novel bacterial strains and their environmental applications.</title>
        <authorList>
            <person name="Manzoor S."/>
            <person name="Abbas S."/>
            <person name="Arshad M."/>
            <person name="Li W.J."/>
            <person name="Ahmed I."/>
        </authorList>
    </citation>
    <scope>NUCLEOTIDE SEQUENCE [LARGE SCALE GENOMIC DNA]</scope>
    <source>
        <strain evidence="2 3">KACC 15558</strain>
    </source>
</reference>
<comment type="caution">
    <text evidence="2">The sequence shown here is derived from an EMBL/GenBank/DDBJ whole genome shotgun (WGS) entry which is preliminary data.</text>
</comment>
<evidence type="ECO:0000313" key="3">
    <source>
        <dbReference type="Proteomes" id="UP001498935"/>
    </source>
</evidence>
<proteinExistence type="predicted"/>
<feature type="compositionally biased region" description="Low complexity" evidence="1">
    <location>
        <begin position="58"/>
        <end position="76"/>
    </location>
</feature>
<keyword evidence="3" id="KW-1185">Reference proteome</keyword>
<evidence type="ECO:0000313" key="2">
    <source>
        <dbReference type="EMBL" id="GAA5339739.1"/>
    </source>
</evidence>
<evidence type="ECO:0000256" key="1">
    <source>
        <dbReference type="SAM" id="MobiDB-lite"/>
    </source>
</evidence>
<protein>
    <submittedName>
        <fullName evidence="2">Uncharacterized protein</fullName>
    </submittedName>
</protein>
<organism evidence="2 3">
    <name type="scientific">Brevibacterium ammoniilyticum</name>
    <dbReference type="NCBI Taxonomy" id="1046555"/>
    <lineage>
        <taxon>Bacteria</taxon>
        <taxon>Bacillati</taxon>
        <taxon>Actinomycetota</taxon>
        <taxon>Actinomycetes</taxon>
        <taxon>Micrococcales</taxon>
        <taxon>Brevibacteriaceae</taxon>
        <taxon>Brevibacterium</taxon>
    </lineage>
</organism>
<gene>
    <name evidence="2" type="ORF">KACC15558_07790</name>
</gene>